<gene>
    <name evidence="1" type="ORF">IFM89_033277</name>
</gene>
<organism evidence="1 2">
    <name type="scientific">Coptis chinensis</name>
    <dbReference type="NCBI Taxonomy" id="261450"/>
    <lineage>
        <taxon>Eukaryota</taxon>
        <taxon>Viridiplantae</taxon>
        <taxon>Streptophyta</taxon>
        <taxon>Embryophyta</taxon>
        <taxon>Tracheophyta</taxon>
        <taxon>Spermatophyta</taxon>
        <taxon>Magnoliopsida</taxon>
        <taxon>Ranunculales</taxon>
        <taxon>Ranunculaceae</taxon>
        <taxon>Coptidoideae</taxon>
        <taxon>Coptis</taxon>
    </lineage>
</organism>
<keyword evidence="2" id="KW-1185">Reference proteome</keyword>
<dbReference type="EMBL" id="JADFTS010000003">
    <property type="protein sequence ID" value="KAF9617111.1"/>
    <property type="molecule type" value="Genomic_DNA"/>
</dbReference>
<dbReference type="AlphaFoldDB" id="A0A835MAX6"/>
<dbReference type="Proteomes" id="UP000631114">
    <property type="component" value="Unassembled WGS sequence"/>
</dbReference>
<sequence>MELLSKRKALSWDTSREMISIVMLFTSALEHNQLDQFLEFGDVKEFGTKEIYTIAKLAVRCVAMPSTEMPTMKEVADVLDGLNKEHQNVTCRTWMSGITVATSQCCSGIEVEFMPELELEELSFSFTG</sequence>
<accession>A0A835MAX6</accession>
<comment type="caution">
    <text evidence="1">The sequence shown here is derived from an EMBL/GenBank/DDBJ whole genome shotgun (WGS) entry which is preliminary data.</text>
</comment>
<reference evidence="1 2" key="1">
    <citation type="submission" date="2020-10" db="EMBL/GenBank/DDBJ databases">
        <title>The Coptis chinensis genome and diversification of protoberbering-type alkaloids.</title>
        <authorList>
            <person name="Wang B."/>
            <person name="Shu S."/>
            <person name="Song C."/>
            <person name="Liu Y."/>
        </authorList>
    </citation>
    <scope>NUCLEOTIDE SEQUENCE [LARGE SCALE GENOMIC DNA]</scope>
    <source>
        <strain evidence="1">HL-2020</strain>
        <tissue evidence="1">Leaf</tissue>
    </source>
</reference>
<evidence type="ECO:0000313" key="1">
    <source>
        <dbReference type="EMBL" id="KAF9617111.1"/>
    </source>
</evidence>
<protein>
    <submittedName>
        <fullName evidence="1">Uncharacterized protein</fullName>
    </submittedName>
</protein>
<evidence type="ECO:0000313" key="2">
    <source>
        <dbReference type="Proteomes" id="UP000631114"/>
    </source>
</evidence>
<name>A0A835MAX6_9MAGN</name>
<proteinExistence type="predicted"/>